<dbReference type="WBParaSite" id="nRc.2.0.1.t46167-RA">
    <property type="protein sequence ID" value="nRc.2.0.1.t46167-RA"/>
    <property type="gene ID" value="nRc.2.0.1.g46167"/>
</dbReference>
<protein>
    <submittedName>
        <fullName evidence="2">Uncharacterized protein</fullName>
    </submittedName>
</protein>
<keyword evidence="1" id="KW-1185">Reference proteome</keyword>
<accession>A0A915L5X1</accession>
<evidence type="ECO:0000313" key="1">
    <source>
        <dbReference type="Proteomes" id="UP000887565"/>
    </source>
</evidence>
<sequence length="156" mass="17278">MTNTRRGGQGFLGRDGLTPQRNGHPFRVLQGHFVGARFITVTHFHQPHPADDQFEKFADVIGVEPRYGHQGQNFAFDGQAFETIAHLFQSLVHFFDRLFVYGVGSTIDLAFPQRLDKLVNNVKTACLSPKMQFNLGGAAAWGSNDALTTDFQLAAA</sequence>
<evidence type="ECO:0000313" key="2">
    <source>
        <dbReference type="WBParaSite" id="nRc.2.0.1.t46167-RA"/>
    </source>
</evidence>
<dbReference type="Proteomes" id="UP000887565">
    <property type="component" value="Unplaced"/>
</dbReference>
<organism evidence="1 2">
    <name type="scientific">Romanomermis culicivorax</name>
    <name type="common">Nematode worm</name>
    <dbReference type="NCBI Taxonomy" id="13658"/>
    <lineage>
        <taxon>Eukaryota</taxon>
        <taxon>Metazoa</taxon>
        <taxon>Ecdysozoa</taxon>
        <taxon>Nematoda</taxon>
        <taxon>Enoplea</taxon>
        <taxon>Dorylaimia</taxon>
        <taxon>Mermithida</taxon>
        <taxon>Mermithoidea</taxon>
        <taxon>Mermithidae</taxon>
        <taxon>Romanomermis</taxon>
    </lineage>
</organism>
<proteinExistence type="predicted"/>
<name>A0A915L5X1_ROMCU</name>
<dbReference type="AlphaFoldDB" id="A0A915L5X1"/>
<reference evidence="2" key="1">
    <citation type="submission" date="2022-11" db="UniProtKB">
        <authorList>
            <consortium name="WormBaseParasite"/>
        </authorList>
    </citation>
    <scope>IDENTIFICATION</scope>
</reference>